<dbReference type="GO" id="GO:0003968">
    <property type="term" value="F:RNA-directed RNA polymerase activity"/>
    <property type="evidence" value="ECO:0007669"/>
    <property type="project" value="UniProtKB-KW"/>
</dbReference>
<evidence type="ECO:0000256" key="6">
    <source>
        <dbReference type="ARBA" id="ARBA00022953"/>
    </source>
</evidence>
<dbReference type="GO" id="GO:0000166">
    <property type="term" value="F:nucleotide binding"/>
    <property type="evidence" value="ECO:0007669"/>
    <property type="project" value="UniProtKB-KW"/>
</dbReference>
<dbReference type="PROSITE" id="PS50507">
    <property type="entry name" value="RDRP_SSRNA_POS"/>
    <property type="match status" value="1"/>
</dbReference>
<protein>
    <recommendedName>
        <fullName evidence="1 7">RNA-directed RNA polymerase</fullName>
        <ecNumber evidence="1 7">2.7.7.48</ecNumber>
    </recommendedName>
</protein>
<dbReference type="Gene3D" id="3.30.70.270">
    <property type="match status" value="1"/>
</dbReference>
<evidence type="ECO:0000256" key="7">
    <source>
        <dbReference type="RuleBase" id="RU363062"/>
    </source>
</evidence>
<accession>A0A5Q0V0Q1</accession>
<feature type="domain" description="RdRp catalytic" evidence="8">
    <location>
        <begin position="198"/>
        <end position="310"/>
    </location>
</feature>
<dbReference type="GO" id="GO:0003723">
    <property type="term" value="F:RNA binding"/>
    <property type="evidence" value="ECO:0007669"/>
    <property type="project" value="InterPro"/>
</dbReference>
<name>A0A5Q0V0Q1_9TOMB</name>
<organism evidence="9">
    <name type="scientific">Hammarskog tombus-like virus</name>
    <dbReference type="NCBI Taxonomy" id="2665438"/>
    <lineage>
        <taxon>Viruses</taxon>
        <taxon>Riboviria</taxon>
        <taxon>Orthornavirae</taxon>
        <taxon>Kitrinoviricota</taxon>
        <taxon>Tolucaviricetes</taxon>
        <taxon>Tolivirales</taxon>
        <taxon>Tombusviridae</taxon>
    </lineage>
</organism>
<dbReference type="InterPro" id="IPR043128">
    <property type="entry name" value="Rev_trsase/Diguanyl_cyclase"/>
</dbReference>
<dbReference type="InterPro" id="IPR043502">
    <property type="entry name" value="DNA/RNA_pol_sf"/>
</dbReference>
<keyword evidence="3 7" id="KW-0808">Transferase</keyword>
<dbReference type="InterPro" id="IPR007094">
    <property type="entry name" value="RNA-dir_pol_PSvirus"/>
</dbReference>
<reference evidence="9" key="1">
    <citation type="journal article" date="2019" name="Viruses">
        <title>Viromics Reveal a Number of Novel RNA Viruses in Swedish Mosquitoes.</title>
        <authorList>
            <person name="Oehlund P."/>
            <person name="Hayer J."/>
            <person name="Lunden H."/>
            <person name="Hesson J.C."/>
            <person name="Blomstroem A.-L."/>
        </authorList>
    </citation>
    <scope>NUCLEOTIDE SEQUENCE</scope>
    <source>
        <strain evidence="9">SW11</strain>
    </source>
</reference>
<dbReference type="EMBL" id="MN513379">
    <property type="protein sequence ID" value="QGA87328.1"/>
    <property type="molecule type" value="Genomic_RNA"/>
</dbReference>
<comment type="catalytic activity">
    <reaction evidence="7">
        <text>RNA(n) + a ribonucleoside 5'-triphosphate = RNA(n+1) + diphosphate</text>
        <dbReference type="Rhea" id="RHEA:21248"/>
        <dbReference type="Rhea" id="RHEA-COMP:14527"/>
        <dbReference type="Rhea" id="RHEA-COMP:17342"/>
        <dbReference type="ChEBI" id="CHEBI:33019"/>
        <dbReference type="ChEBI" id="CHEBI:61557"/>
        <dbReference type="ChEBI" id="CHEBI:140395"/>
        <dbReference type="EC" id="2.7.7.48"/>
    </reaction>
</comment>
<proteinExistence type="predicted"/>
<evidence type="ECO:0000256" key="5">
    <source>
        <dbReference type="ARBA" id="ARBA00022741"/>
    </source>
</evidence>
<dbReference type="CDD" id="cd23179">
    <property type="entry name" value="ps_ssRNAv_Tolivirales_RdRp"/>
    <property type="match status" value="1"/>
</dbReference>
<evidence type="ECO:0000256" key="2">
    <source>
        <dbReference type="ARBA" id="ARBA00022484"/>
    </source>
</evidence>
<evidence type="ECO:0000256" key="4">
    <source>
        <dbReference type="ARBA" id="ARBA00022695"/>
    </source>
</evidence>
<keyword evidence="5 7" id="KW-0547">Nucleotide-binding</keyword>
<dbReference type="InterPro" id="IPR002166">
    <property type="entry name" value="RNA_pol_HCV"/>
</dbReference>
<keyword evidence="6 7" id="KW-0693">Viral RNA replication</keyword>
<sequence length="482" mass="55154">MKGMSLNDKVLPGSCLSAGACDHACKRYTQQMFTIQGFKSDVWTHGSCVCNEVIALKNRHQLCDGSKFNSTVDLKAPLRKLIKNLEPCSEQSIIAHAVSSRKKLLETAKVSLSRFGLDKHDARVKMFLKDDKYHNPEYKAPRCIQYRNKRYGLRLATFLHPIEQHVINLKHNGSHIFAKGRNMKQRGRDIAAKLLPNWVAISMDHNKFDSHVNENLLRLEHWYYCCCINDPELRQLLEWQCINKGSTKNNTRYTTKATRMSGDQNTGLGNCIINFAMTKALLDSLGIPYNLYIDGDDFIVFVHKKHQHLIDPTWYNQFGMKTSMDQVTGILEHIDFCQCRPVFDGDQYTLVRNPNRLIARLPWVVGPIHGRNPWDIMASAAQCEISLGLGLPVGQYVGNNVFEYSRAMGGKFKLNCVMEYRHRQERMKPGKLQPVECAPGVRASYERAWSISIAQQHIIENATISYPSEEEWDSCPFDRKAL</sequence>
<evidence type="ECO:0000256" key="3">
    <source>
        <dbReference type="ARBA" id="ARBA00022679"/>
    </source>
</evidence>
<evidence type="ECO:0000259" key="8">
    <source>
        <dbReference type="PROSITE" id="PS50507"/>
    </source>
</evidence>
<dbReference type="Pfam" id="PF00998">
    <property type="entry name" value="RdRP_3"/>
    <property type="match status" value="1"/>
</dbReference>
<dbReference type="PROSITE" id="PS51257">
    <property type="entry name" value="PROKAR_LIPOPROTEIN"/>
    <property type="match status" value="1"/>
</dbReference>
<dbReference type="EC" id="2.7.7.48" evidence="1 7"/>
<dbReference type="GO" id="GO:0039694">
    <property type="term" value="P:viral RNA genome replication"/>
    <property type="evidence" value="ECO:0007669"/>
    <property type="project" value="InterPro"/>
</dbReference>
<reference evidence="9" key="2">
    <citation type="submission" date="2019-09" db="EMBL/GenBank/DDBJ databases">
        <authorList>
            <person name="Ohlund P."/>
            <person name="Hayer J."/>
            <person name="Lunden H."/>
            <person name="Hesson J.C."/>
            <person name="Blomstrom A.-L."/>
        </authorList>
    </citation>
    <scope>NUCLEOTIDE SEQUENCE</scope>
    <source>
        <strain evidence="9">SW11</strain>
    </source>
</reference>
<dbReference type="SUPFAM" id="SSF56672">
    <property type="entry name" value="DNA/RNA polymerases"/>
    <property type="match status" value="1"/>
</dbReference>
<keyword evidence="2 7" id="KW-0696">RNA-directed RNA polymerase</keyword>
<evidence type="ECO:0000256" key="1">
    <source>
        <dbReference type="ARBA" id="ARBA00012494"/>
    </source>
</evidence>
<keyword evidence="4 7" id="KW-0548">Nucleotidyltransferase</keyword>
<evidence type="ECO:0000313" key="9">
    <source>
        <dbReference type="EMBL" id="QGA87328.1"/>
    </source>
</evidence>